<proteinExistence type="inferred from homology"/>
<keyword evidence="4" id="KW-0804">Transcription</keyword>
<dbReference type="SUPFAM" id="SSF46785">
    <property type="entry name" value="Winged helix' DNA-binding domain"/>
    <property type="match status" value="1"/>
</dbReference>
<dbReference type="SUPFAM" id="SSF53850">
    <property type="entry name" value="Periplasmic binding protein-like II"/>
    <property type="match status" value="1"/>
</dbReference>
<dbReference type="GO" id="GO:0003700">
    <property type="term" value="F:DNA-binding transcription factor activity"/>
    <property type="evidence" value="ECO:0007669"/>
    <property type="project" value="InterPro"/>
</dbReference>
<dbReference type="FunFam" id="1.10.10.10:FF:000001">
    <property type="entry name" value="LysR family transcriptional regulator"/>
    <property type="match status" value="1"/>
</dbReference>
<dbReference type="Proteomes" id="UP000243719">
    <property type="component" value="Unassembled WGS sequence"/>
</dbReference>
<dbReference type="RefSeq" id="WP_170845099.1">
    <property type="nucleotide sequence ID" value="NZ_FNLO01000005.1"/>
</dbReference>
<dbReference type="PANTHER" id="PTHR30126:SF40">
    <property type="entry name" value="HTH-TYPE TRANSCRIPTIONAL REGULATOR GLTR"/>
    <property type="match status" value="1"/>
</dbReference>
<organism evidence="6 7">
    <name type="scientific">Chitinasiproducens palmae</name>
    <dbReference type="NCBI Taxonomy" id="1770053"/>
    <lineage>
        <taxon>Bacteria</taxon>
        <taxon>Pseudomonadati</taxon>
        <taxon>Pseudomonadota</taxon>
        <taxon>Betaproteobacteria</taxon>
        <taxon>Burkholderiales</taxon>
        <taxon>Burkholderiaceae</taxon>
        <taxon>Chitinasiproducens</taxon>
    </lineage>
</organism>
<reference evidence="7" key="1">
    <citation type="submission" date="2016-09" db="EMBL/GenBank/DDBJ databases">
        <authorList>
            <person name="Varghese N."/>
            <person name="Submissions S."/>
        </authorList>
    </citation>
    <scope>NUCLEOTIDE SEQUENCE [LARGE SCALE GENOMIC DNA]</scope>
    <source>
        <strain evidence="7">JS23</strain>
    </source>
</reference>
<dbReference type="InterPro" id="IPR005119">
    <property type="entry name" value="LysR_subst-bd"/>
</dbReference>
<feature type="domain" description="HTH lysR-type" evidence="5">
    <location>
        <begin position="3"/>
        <end position="60"/>
    </location>
</feature>
<accession>A0A1H2PP08</accession>
<keyword evidence="7" id="KW-1185">Reference proteome</keyword>
<dbReference type="PROSITE" id="PS50931">
    <property type="entry name" value="HTH_LYSR"/>
    <property type="match status" value="1"/>
</dbReference>
<name>A0A1H2PP08_9BURK</name>
<dbReference type="Pfam" id="PF00126">
    <property type="entry name" value="HTH_1"/>
    <property type="match status" value="1"/>
</dbReference>
<evidence type="ECO:0000256" key="4">
    <source>
        <dbReference type="ARBA" id="ARBA00023163"/>
    </source>
</evidence>
<dbReference type="STRING" id="1770053.SAMN05216551_105109"/>
<dbReference type="Gene3D" id="3.40.190.290">
    <property type="match status" value="1"/>
</dbReference>
<dbReference type="InterPro" id="IPR000847">
    <property type="entry name" value="LysR_HTH_N"/>
</dbReference>
<dbReference type="InterPro" id="IPR036390">
    <property type="entry name" value="WH_DNA-bd_sf"/>
</dbReference>
<keyword evidence="2" id="KW-0805">Transcription regulation</keyword>
<evidence type="ECO:0000313" key="7">
    <source>
        <dbReference type="Proteomes" id="UP000243719"/>
    </source>
</evidence>
<dbReference type="AlphaFoldDB" id="A0A1H2PP08"/>
<dbReference type="GO" id="GO:0000976">
    <property type="term" value="F:transcription cis-regulatory region binding"/>
    <property type="evidence" value="ECO:0007669"/>
    <property type="project" value="TreeGrafter"/>
</dbReference>
<evidence type="ECO:0000256" key="2">
    <source>
        <dbReference type="ARBA" id="ARBA00023015"/>
    </source>
</evidence>
<dbReference type="InterPro" id="IPR036388">
    <property type="entry name" value="WH-like_DNA-bd_sf"/>
</dbReference>
<protein>
    <submittedName>
        <fullName evidence="6">DNA-binding transcriptional regulator, LysR family</fullName>
    </submittedName>
</protein>
<dbReference type="CDD" id="cd05466">
    <property type="entry name" value="PBP2_LTTR_substrate"/>
    <property type="match status" value="1"/>
</dbReference>
<dbReference type="EMBL" id="FNLO01000005">
    <property type="protein sequence ID" value="SDV48461.1"/>
    <property type="molecule type" value="Genomic_DNA"/>
</dbReference>
<dbReference type="Gene3D" id="1.10.10.10">
    <property type="entry name" value="Winged helix-like DNA-binding domain superfamily/Winged helix DNA-binding domain"/>
    <property type="match status" value="1"/>
</dbReference>
<comment type="similarity">
    <text evidence="1">Belongs to the LysR transcriptional regulatory family.</text>
</comment>
<evidence type="ECO:0000313" key="6">
    <source>
        <dbReference type="EMBL" id="SDV48461.1"/>
    </source>
</evidence>
<dbReference type="Pfam" id="PF03466">
    <property type="entry name" value="LysR_substrate"/>
    <property type="match status" value="1"/>
</dbReference>
<sequence>MRVQTKYLDTFVAAFETGSFARAAEALHVTPSTVSYQMRQLEAWFGAPLFERGARRLLPTALGERLFAHVTGFIGELNALRQAVDERGTARPVLRIATGSSFGRYVLTPLLAQPAFEDTVIELRFGSDTEVVQAVGDGRADVGFGYTVAASNTLSFALVYRYALVLIAPAGLEVPGERADTAAIAQWLAHCAFVSYDDCESTFGRWFENTLGAMPQRLRSAARCSEIEEAIALVAAGRGLSVVPEYMLRTVGKEVVAVRFVTRPTTQDTVYRIARVGAQDEVRSAMLLRAIAALESG</sequence>
<dbReference type="PRINTS" id="PR00039">
    <property type="entry name" value="HTHLYSR"/>
</dbReference>
<evidence type="ECO:0000259" key="5">
    <source>
        <dbReference type="PROSITE" id="PS50931"/>
    </source>
</evidence>
<evidence type="ECO:0000256" key="3">
    <source>
        <dbReference type="ARBA" id="ARBA00023125"/>
    </source>
</evidence>
<dbReference type="PANTHER" id="PTHR30126">
    <property type="entry name" value="HTH-TYPE TRANSCRIPTIONAL REGULATOR"/>
    <property type="match status" value="1"/>
</dbReference>
<gene>
    <name evidence="6" type="ORF">SAMN05216551_105109</name>
</gene>
<keyword evidence="3 6" id="KW-0238">DNA-binding</keyword>
<evidence type="ECO:0000256" key="1">
    <source>
        <dbReference type="ARBA" id="ARBA00009437"/>
    </source>
</evidence>